<comment type="caution">
    <text evidence="2">The sequence shown here is derived from an EMBL/GenBank/DDBJ whole genome shotgun (WGS) entry which is preliminary data.</text>
</comment>
<dbReference type="PANTHER" id="PTHR33332">
    <property type="entry name" value="REVERSE TRANSCRIPTASE DOMAIN-CONTAINING PROTEIN"/>
    <property type="match status" value="1"/>
</dbReference>
<dbReference type="InterPro" id="IPR043502">
    <property type="entry name" value="DNA/RNA_pol_sf"/>
</dbReference>
<gene>
    <name evidence="2" type="ORF">QYF61_012114</name>
</gene>
<name>A0AAN7S803_MYCAM</name>
<organism evidence="2 3">
    <name type="scientific">Mycteria americana</name>
    <name type="common">Wood stork</name>
    <dbReference type="NCBI Taxonomy" id="33587"/>
    <lineage>
        <taxon>Eukaryota</taxon>
        <taxon>Metazoa</taxon>
        <taxon>Chordata</taxon>
        <taxon>Craniata</taxon>
        <taxon>Vertebrata</taxon>
        <taxon>Euteleostomi</taxon>
        <taxon>Archelosauria</taxon>
        <taxon>Archosauria</taxon>
        <taxon>Dinosauria</taxon>
        <taxon>Saurischia</taxon>
        <taxon>Theropoda</taxon>
        <taxon>Coelurosauria</taxon>
        <taxon>Aves</taxon>
        <taxon>Neognathae</taxon>
        <taxon>Neoaves</taxon>
        <taxon>Aequornithes</taxon>
        <taxon>Ciconiiformes</taxon>
        <taxon>Ciconiidae</taxon>
        <taxon>Mycteria</taxon>
    </lineage>
</organism>
<feature type="domain" description="Reverse transcriptase" evidence="1">
    <location>
        <begin position="1"/>
        <end position="219"/>
    </location>
</feature>
<accession>A0AAN7S803</accession>
<evidence type="ECO:0000259" key="1">
    <source>
        <dbReference type="PROSITE" id="PS50878"/>
    </source>
</evidence>
<dbReference type="CDD" id="cd01650">
    <property type="entry name" value="RT_nLTR_like"/>
    <property type="match status" value="1"/>
</dbReference>
<dbReference type="Pfam" id="PF00078">
    <property type="entry name" value="RVT_1"/>
    <property type="match status" value="1"/>
</dbReference>
<keyword evidence="3" id="KW-1185">Reference proteome</keyword>
<dbReference type="InterPro" id="IPR000477">
    <property type="entry name" value="RT_dom"/>
</dbReference>
<proteinExistence type="predicted"/>
<dbReference type="Proteomes" id="UP001333110">
    <property type="component" value="Unassembled WGS sequence"/>
</dbReference>
<dbReference type="PROSITE" id="PS50878">
    <property type="entry name" value="RT_POL"/>
    <property type="match status" value="1"/>
</dbReference>
<dbReference type="AlphaFoldDB" id="A0AAN7S803"/>
<sequence length="378" mass="43044">MKVEQDELEQIILSAITRHVENNQGIKLSQHGFRKSRSCLTNLISFYDKVTHLVDEEKAVHVVYLDFSKAFDIVSCSILLEKLAAHGLDGCTLHWVKNWLDGRAQRVVVNGVYSGWRPVTSGVPQGSVLGPVLFNIFIHDLDEGIECTLSKFAEDTKLCGSVDLLEGRQALQRDLDRLDRWAGVNCMRFNKAKCWLLHLGHSNPMQRYRLGEEWLESCLAEKDLGVLVDSRLNMSQQCAQAAKKANGILACIRNGVASRTREVICWAPHSQRDIEGLERVQRRATELGKGLEHKADGQRLRDLGLLSLEKRRLRGDLIALYSCLKGGCREGRFRLEIREFFFTERVVKHWNRLPRAVVESPSLEVFKGRLDEVLRDMV</sequence>
<evidence type="ECO:0000313" key="3">
    <source>
        <dbReference type="Proteomes" id="UP001333110"/>
    </source>
</evidence>
<dbReference type="EMBL" id="JAUNZN010000005">
    <property type="protein sequence ID" value="KAK4821028.1"/>
    <property type="molecule type" value="Genomic_DNA"/>
</dbReference>
<dbReference type="SUPFAM" id="SSF56672">
    <property type="entry name" value="DNA/RNA polymerases"/>
    <property type="match status" value="1"/>
</dbReference>
<reference evidence="2 3" key="1">
    <citation type="journal article" date="2023" name="J. Hered.">
        <title>Chromosome-level genome of the wood stork (Mycteria americana) provides insight into avian chromosome evolution.</title>
        <authorList>
            <person name="Flamio R. Jr."/>
            <person name="Ramstad K.M."/>
        </authorList>
    </citation>
    <scope>NUCLEOTIDE SEQUENCE [LARGE SCALE GENOMIC DNA]</scope>
    <source>
        <strain evidence="2">JAX WOST 10</strain>
    </source>
</reference>
<evidence type="ECO:0000313" key="2">
    <source>
        <dbReference type="EMBL" id="KAK4821028.1"/>
    </source>
</evidence>
<protein>
    <recommendedName>
        <fullName evidence="1">Reverse transcriptase domain-containing protein</fullName>
    </recommendedName>
</protein>